<feature type="compositionally biased region" description="Basic and acidic residues" evidence="2">
    <location>
        <begin position="225"/>
        <end position="235"/>
    </location>
</feature>
<dbReference type="Proteomes" id="UP000634136">
    <property type="component" value="Unassembled WGS sequence"/>
</dbReference>
<dbReference type="GO" id="GO:0016020">
    <property type="term" value="C:membrane"/>
    <property type="evidence" value="ECO:0007669"/>
    <property type="project" value="UniProtKB-SubCell"/>
</dbReference>
<dbReference type="PANTHER" id="PTHR12300">
    <property type="entry name" value="HVA22-LIKE PROTEINS"/>
    <property type="match status" value="1"/>
</dbReference>
<dbReference type="InterPro" id="IPR004345">
    <property type="entry name" value="TB2_DP1_HVA22"/>
</dbReference>
<accession>A0A834W066</accession>
<evidence type="ECO:0000313" key="4">
    <source>
        <dbReference type="Proteomes" id="UP000634136"/>
    </source>
</evidence>
<organism evidence="3 4">
    <name type="scientific">Senna tora</name>
    <dbReference type="NCBI Taxonomy" id="362788"/>
    <lineage>
        <taxon>Eukaryota</taxon>
        <taxon>Viridiplantae</taxon>
        <taxon>Streptophyta</taxon>
        <taxon>Embryophyta</taxon>
        <taxon>Tracheophyta</taxon>
        <taxon>Spermatophyta</taxon>
        <taxon>Magnoliopsida</taxon>
        <taxon>eudicotyledons</taxon>
        <taxon>Gunneridae</taxon>
        <taxon>Pentapetalae</taxon>
        <taxon>rosids</taxon>
        <taxon>fabids</taxon>
        <taxon>Fabales</taxon>
        <taxon>Fabaceae</taxon>
        <taxon>Caesalpinioideae</taxon>
        <taxon>Cassia clade</taxon>
        <taxon>Senna</taxon>
    </lineage>
</organism>
<comment type="caution">
    <text evidence="3">The sequence shown here is derived from an EMBL/GenBank/DDBJ whole genome shotgun (WGS) entry which is preliminary data.</text>
</comment>
<dbReference type="Pfam" id="PF03134">
    <property type="entry name" value="TB2_DP1_HVA22"/>
    <property type="match status" value="1"/>
</dbReference>
<evidence type="ECO:0000256" key="2">
    <source>
        <dbReference type="SAM" id="MobiDB-lite"/>
    </source>
</evidence>
<protein>
    <recommendedName>
        <fullName evidence="1">HVA22-like protein</fullName>
    </recommendedName>
</protein>
<keyword evidence="4" id="KW-1185">Reference proteome</keyword>
<sequence length="266" mass="31117">MLGEFLNRILILALGYAYPGFECYKAVEKNKVQIEELRFWCQYWIIVALVTVLERFTDFFVGWLPMYGEMKVVFYVYLWYPKTKGTAFVYQTFLKPYVSKHETAIDRQLMEWKAKGCDLFSQYWQMVSHMGHSAFFQGIEYLAAQSFRMKANPTPQPQKKYEDGEQDMTSDKRASFESRQNSMSGKNKKWPPSPPPSPSIKRHTVVTPKYRTIKTRPDEEGETITFRDGEDDLSKDSLTQARARLRRLNTGTGSPRTPQSPYLRDM</sequence>
<proteinExistence type="inferred from homology"/>
<feature type="compositionally biased region" description="Basic and acidic residues" evidence="2">
    <location>
        <begin position="159"/>
        <end position="176"/>
    </location>
</feature>
<name>A0A834W066_9FABA</name>
<dbReference type="AlphaFoldDB" id="A0A834W066"/>
<gene>
    <name evidence="3" type="ORF">G2W53_043358</name>
</gene>
<feature type="region of interest" description="Disordered" evidence="2">
    <location>
        <begin position="151"/>
        <end position="266"/>
    </location>
</feature>
<comment type="subcellular location">
    <subcellularLocation>
        <location evidence="1">Membrane</location>
        <topology evidence="1">Multi-pass membrane protein</topology>
    </subcellularLocation>
</comment>
<dbReference type="PANTHER" id="PTHR12300:SF162">
    <property type="entry name" value="HVA22-LIKE PROTEIN J"/>
    <property type="match status" value="1"/>
</dbReference>
<reference evidence="3" key="1">
    <citation type="submission" date="2020-09" db="EMBL/GenBank/DDBJ databases">
        <title>Genome-Enabled Discovery of Anthraquinone Biosynthesis in Senna tora.</title>
        <authorList>
            <person name="Kang S.-H."/>
            <person name="Pandey R.P."/>
            <person name="Lee C.-M."/>
            <person name="Sim J.-S."/>
            <person name="Jeong J.-T."/>
            <person name="Choi B.-S."/>
            <person name="Jung M."/>
            <person name="Ginzburg D."/>
            <person name="Zhao K."/>
            <person name="Won S.Y."/>
            <person name="Oh T.-J."/>
            <person name="Yu Y."/>
            <person name="Kim N.-H."/>
            <person name="Lee O.R."/>
            <person name="Lee T.-H."/>
            <person name="Bashyal P."/>
            <person name="Kim T.-S."/>
            <person name="Lee W.-H."/>
            <person name="Kawkins C."/>
            <person name="Kim C.-K."/>
            <person name="Kim J.S."/>
            <person name="Ahn B.O."/>
            <person name="Rhee S.Y."/>
            <person name="Sohng J.K."/>
        </authorList>
    </citation>
    <scope>NUCLEOTIDE SEQUENCE</scope>
    <source>
        <tissue evidence="3">Leaf</tissue>
    </source>
</reference>
<dbReference type="OrthoDB" id="434647at2759"/>
<comment type="similarity">
    <text evidence="1">Belongs to the DP1 family.</text>
</comment>
<feature type="compositionally biased region" description="Polar residues" evidence="2">
    <location>
        <begin position="249"/>
        <end position="260"/>
    </location>
</feature>
<dbReference type="EMBL" id="JAAIUW010000013">
    <property type="protein sequence ID" value="KAF7804247.1"/>
    <property type="molecule type" value="Genomic_DNA"/>
</dbReference>
<evidence type="ECO:0000313" key="3">
    <source>
        <dbReference type="EMBL" id="KAF7804247.1"/>
    </source>
</evidence>
<evidence type="ECO:0000256" key="1">
    <source>
        <dbReference type="RuleBase" id="RU362006"/>
    </source>
</evidence>